<organism evidence="2 3">
    <name type="scientific">Chryseobacterium hagamense</name>
    <dbReference type="NCBI Taxonomy" id="395935"/>
    <lineage>
        <taxon>Bacteria</taxon>
        <taxon>Pseudomonadati</taxon>
        <taxon>Bacteroidota</taxon>
        <taxon>Flavobacteriia</taxon>
        <taxon>Flavobacteriales</taxon>
        <taxon>Weeksellaceae</taxon>
        <taxon>Chryseobacterium group</taxon>
        <taxon>Chryseobacterium</taxon>
    </lineage>
</organism>
<evidence type="ECO:0000313" key="2">
    <source>
        <dbReference type="EMBL" id="GEN75756.1"/>
    </source>
</evidence>
<name>A0A511YKS8_9FLAO</name>
<proteinExistence type="predicted"/>
<protein>
    <submittedName>
        <fullName evidence="2">Uncharacterized protein</fullName>
    </submittedName>
</protein>
<evidence type="ECO:0000313" key="3">
    <source>
        <dbReference type="Proteomes" id="UP000321863"/>
    </source>
</evidence>
<dbReference type="Proteomes" id="UP000321863">
    <property type="component" value="Unassembled WGS sequence"/>
</dbReference>
<gene>
    <name evidence="2" type="ORF">CHA01nite_14960</name>
</gene>
<dbReference type="EMBL" id="BJYJ01000005">
    <property type="protein sequence ID" value="GEN75756.1"/>
    <property type="molecule type" value="Genomic_DNA"/>
</dbReference>
<dbReference type="OrthoDB" id="1243155at2"/>
<keyword evidence="1" id="KW-0732">Signal</keyword>
<accession>A0A511YKS8</accession>
<evidence type="ECO:0000256" key="1">
    <source>
        <dbReference type="SAM" id="SignalP"/>
    </source>
</evidence>
<feature type="signal peptide" evidence="1">
    <location>
        <begin position="1"/>
        <end position="21"/>
    </location>
</feature>
<dbReference type="RefSeq" id="WP_146940699.1">
    <property type="nucleotide sequence ID" value="NZ_BJYJ01000005.1"/>
</dbReference>
<comment type="caution">
    <text evidence="2">The sequence shown here is derived from an EMBL/GenBank/DDBJ whole genome shotgun (WGS) entry which is preliminary data.</text>
</comment>
<reference evidence="2 3" key="1">
    <citation type="submission" date="2019-07" db="EMBL/GenBank/DDBJ databases">
        <title>Whole genome shotgun sequence of Chryseobacterium hagamense NBRC 105253.</title>
        <authorList>
            <person name="Hosoyama A."/>
            <person name="Uohara A."/>
            <person name="Ohji S."/>
            <person name="Ichikawa N."/>
        </authorList>
    </citation>
    <scope>NUCLEOTIDE SEQUENCE [LARGE SCALE GENOMIC DNA]</scope>
    <source>
        <strain evidence="2 3">NBRC 105253</strain>
    </source>
</reference>
<feature type="chain" id="PRO_5022117411" evidence="1">
    <location>
        <begin position="22"/>
        <end position="221"/>
    </location>
</feature>
<sequence length="221" mass="25661">MKNLKAAFLVMLLCLAQNLRSQNILPPQKVFNLYFSSFVRYNDDSLKELNSYLINFLGKENTHKTSLQESYEQKVENLTDIFLSSLSAEVSSVCKNEAREYFKVLIGNFKNATYTIKDIKTISDEQVKNQEISQVDYEVSFKVPSVPSQINIGDIKKIGSGEMKKYLIDMANHLKKADKMISTRQKFNLYQVKYGTDTYYWNGGPQEMAWKLNEFYFKNIN</sequence>
<keyword evidence="3" id="KW-1185">Reference proteome</keyword>
<dbReference type="AlphaFoldDB" id="A0A511YKS8"/>